<feature type="coiled-coil region" evidence="9">
    <location>
        <begin position="427"/>
        <end position="508"/>
    </location>
</feature>
<dbReference type="InterPro" id="IPR055307">
    <property type="entry name" value="NDC80_plants"/>
</dbReference>
<dbReference type="GO" id="GO:0005634">
    <property type="term" value="C:nucleus"/>
    <property type="evidence" value="ECO:0007669"/>
    <property type="project" value="UniProtKB-SubCell"/>
</dbReference>
<dbReference type="InterPro" id="IPR038273">
    <property type="entry name" value="Ndc80_sf"/>
</dbReference>
<proteinExistence type="inferred from homology"/>
<evidence type="ECO:0000256" key="7">
    <source>
        <dbReference type="ARBA" id="ARBA00023328"/>
    </source>
</evidence>
<sequence>MRPSGRRQAKESFIPPAPPTPVEFQQRHYTSRESDVSSRPSSVGMGPRPSIDLYKDRSYQKLVVSTINSFLCSQNFPVIFKTTSPSAKDIHETLKFLLSILELPTWKLEELPDLLKGLKYPFKVNKSILLSPAAPHQWPTLLALIHWLVQLAKFQIHLSSPPKQHHPLYHYTVDSFLHYIRCDDNAVEKLDKSFNEKLLHGKAAAEESLNAARSTVQNLQAELDRLRSQPPLMDALQKEKTMLEEDVIKFRKMIEELTSRIDQAERALADKEQQLQAKQQETDRLSQENQELARLVDAQTFNSRDVDRMKRELQAVQRDSAEAQLARNAWEDKSWDLDTSLSRTIKDLHTLAIDCNQALKRLKIGNGIHYQIHPTGTTPPQIMGIDHKFILKPALASFADDIKKTSMEKLEELISYQHMSAGIAVRLEAKRNQLATLLSRIDEMEAQQNMIKKETQEYTSKCSAEATKMLEDIQLADREIDIMEREAAEVLRTSELKLQEAIKQSEEEIQMRARNLFQLVDSVSKFKEHVGSKISEMSKTLSETATAVSDAYRGTCGDLDTEKL</sequence>
<comment type="subcellular location">
    <subcellularLocation>
        <location evidence="8">Chromosome</location>
        <location evidence="8">Centromere</location>
        <location evidence="8">Kinetochore</location>
    </subcellularLocation>
    <subcellularLocation>
        <location evidence="8">Nucleus</location>
    </subcellularLocation>
</comment>
<gene>
    <name evidence="12" type="ORF">VNO78_22859</name>
</gene>
<evidence type="ECO:0000256" key="2">
    <source>
        <dbReference type="ARBA" id="ARBA00022454"/>
    </source>
</evidence>
<accession>A0AAN9S304</accession>
<keyword evidence="8" id="KW-0995">Kinetochore</keyword>
<evidence type="ECO:0000259" key="11">
    <source>
        <dbReference type="Pfam" id="PF03801"/>
    </source>
</evidence>
<organism evidence="12 13">
    <name type="scientific">Psophocarpus tetragonolobus</name>
    <name type="common">Winged bean</name>
    <name type="synonym">Dolichos tetragonolobus</name>
    <dbReference type="NCBI Taxonomy" id="3891"/>
    <lineage>
        <taxon>Eukaryota</taxon>
        <taxon>Viridiplantae</taxon>
        <taxon>Streptophyta</taxon>
        <taxon>Embryophyta</taxon>
        <taxon>Tracheophyta</taxon>
        <taxon>Spermatophyta</taxon>
        <taxon>Magnoliopsida</taxon>
        <taxon>eudicotyledons</taxon>
        <taxon>Gunneridae</taxon>
        <taxon>Pentapetalae</taxon>
        <taxon>rosids</taxon>
        <taxon>fabids</taxon>
        <taxon>Fabales</taxon>
        <taxon>Fabaceae</taxon>
        <taxon>Papilionoideae</taxon>
        <taxon>50 kb inversion clade</taxon>
        <taxon>NPAAA clade</taxon>
        <taxon>indigoferoid/millettioid clade</taxon>
        <taxon>Phaseoleae</taxon>
        <taxon>Psophocarpus</taxon>
    </lineage>
</organism>
<keyword evidence="8" id="KW-0539">Nucleus</keyword>
<evidence type="ECO:0000313" key="12">
    <source>
        <dbReference type="EMBL" id="KAK7388056.1"/>
    </source>
</evidence>
<keyword evidence="7 8" id="KW-0137">Centromere</keyword>
<evidence type="ECO:0000256" key="9">
    <source>
        <dbReference type="SAM" id="Coils"/>
    </source>
</evidence>
<evidence type="ECO:0000256" key="8">
    <source>
        <dbReference type="RuleBase" id="RU368072"/>
    </source>
</evidence>
<comment type="caution">
    <text evidence="12">The sequence shown here is derived from an EMBL/GenBank/DDBJ whole genome shotgun (WGS) entry which is preliminary data.</text>
</comment>
<comment type="function">
    <text evidence="8">Acts as a component of the essential kinetochore-associated NDC80 complex, which is required for chromosome segregation and spindle checkpoint activity.</text>
</comment>
<evidence type="ECO:0000256" key="1">
    <source>
        <dbReference type="ARBA" id="ARBA00007050"/>
    </source>
</evidence>
<evidence type="ECO:0000256" key="5">
    <source>
        <dbReference type="ARBA" id="ARBA00023054"/>
    </source>
</evidence>
<feature type="domain" description="Kinetochore protein Ndc80 CH" evidence="11">
    <location>
        <begin position="42"/>
        <end position="155"/>
    </location>
</feature>
<dbReference type="GO" id="GO:0051301">
    <property type="term" value="P:cell division"/>
    <property type="evidence" value="ECO:0007669"/>
    <property type="project" value="UniProtKB-UniRule"/>
</dbReference>
<evidence type="ECO:0000256" key="10">
    <source>
        <dbReference type="SAM" id="MobiDB-lite"/>
    </source>
</evidence>
<evidence type="ECO:0000256" key="4">
    <source>
        <dbReference type="ARBA" id="ARBA00022776"/>
    </source>
</evidence>
<dbReference type="InterPro" id="IPR055260">
    <property type="entry name" value="Ndc80_CH"/>
</dbReference>
<reference evidence="12 13" key="1">
    <citation type="submission" date="2024-01" db="EMBL/GenBank/DDBJ databases">
        <title>The genomes of 5 underutilized Papilionoideae crops provide insights into root nodulation and disease resistanc.</title>
        <authorList>
            <person name="Jiang F."/>
        </authorList>
    </citation>
    <scope>NUCLEOTIDE SEQUENCE [LARGE SCALE GENOMIC DNA]</scope>
    <source>
        <strain evidence="12">DUOXIRENSHENG_FW03</strain>
        <tissue evidence="12">Leaves</tissue>
    </source>
</reference>
<dbReference type="EMBL" id="JAYMYS010000006">
    <property type="protein sequence ID" value="KAK7388056.1"/>
    <property type="molecule type" value="Genomic_DNA"/>
</dbReference>
<dbReference type="Pfam" id="PF03801">
    <property type="entry name" value="Ndc80_HEC"/>
    <property type="match status" value="1"/>
</dbReference>
<protein>
    <recommendedName>
        <fullName evidence="8">Kinetochore protein NDC80</fullName>
    </recommendedName>
</protein>
<feature type="coiled-coil region" evidence="9">
    <location>
        <begin position="202"/>
        <end position="333"/>
    </location>
</feature>
<keyword evidence="4 8" id="KW-0498">Mitosis</keyword>
<dbReference type="Gene3D" id="1.10.418.30">
    <property type="entry name" value="Ncd80 complex, Ncd80 subunit"/>
    <property type="match status" value="1"/>
</dbReference>
<dbReference type="GO" id="GO:0051315">
    <property type="term" value="P:attachment of mitotic spindle microtubules to kinetochore"/>
    <property type="evidence" value="ECO:0007669"/>
    <property type="project" value="UniProtKB-UniRule"/>
</dbReference>
<comment type="similarity">
    <text evidence="1 8">Belongs to the NDC80/HEC1 family.</text>
</comment>
<keyword evidence="2 8" id="KW-0158">Chromosome</keyword>
<dbReference type="GO" id="GO:0031262">
    <property type="term" value="C:Ndc80 complex"/>
    <property type="evidence" value="ECO:0007669"/>
    <property type="project" value="UniProtKB-UniRule"/>
</dbReference>
<keyword evidence="6 8" id="KW-0131">Cell cycle</keyword>
<dbReference type="Proteomes" id="UP001386955">
    <property type="component" value="Unassembled WGS sequence"/>
</dbReference>
<name>A0AAN9S304_PSOTE</name>
<evidence type="ECO:0000256" key="6">
    <source>
        <dbReference type="ARBA" id="ARBA00023306"/>
    </source>
</evidence>
<keyword evidence="13" id="KW-1185">Reference proteome</keyword>
<feature type="region of interest" description="Disordered" evidence="10">
    <location>
        <begin position="1"/>
        <end position="49"/>
    </location>
</feature>
<keyword evidence="5 9" id="KW-0175">Coiled coil</keyword>
<keyword evidence="3 8" id="KW-0132">Cell division</keyword>
<dbReference type="PANTHER" id="PTHR46681">
    <property type="entry name" value="KINETOCHORE PROTEIN NDC80 HOMOLOG"/>
    <property type="match status" value="1"/>
</dbReference>
<evidence type="ECO:0000256" key="3">
    <source>
        <dbReference type="ARBA" id="ARBA00022618"/>
    </source>
</evidence>
<evidence type="ECO:0000313" key="13">
    <source>
        <dbReference type="Proteomes" id="UP001386955"/>
    </source>
</evidence>
<dbReference type="PANTHER" id="PTHR46681:SF1">
    <property type="entry name" value="KINETOCHORE PROTEIN NDC80 HOMOLOG"/>
    <property type="match status" value="1"/>
</dbReference>
<dbReference type="AlphaFoldDB" id="A0AAN9S304"/>
<comment type="subunit">
    <text evidence="8">Component of the NDC80 complex.</text>
</comment>